<dbReference type="Gene3D" id="6.10.340.10">
    <property type="match status" value="1"/>
</dbReference>
<accession>A0A9X4RJG7</accession>
<keyword evidence="4" id="KW-0802">TPR repeat</keyword>
<feature type="transmembrane region" description="Helical" evidence="7">
    <location>
        <begin position="363"/>
        <end position="385"/>
    </location>
</feature>
<dbReference type="InterPro" id="IPR003660">
    <property type="entry name" value="HAMP_dom"/>
</dbReference>
<dbReference type="InterPro" id="IPR004089">
    <property type="entry name" value="MCPsignal_dom"/>
</dbReference>
<organism evidence="10 11">
    <name type="scientific">Pseudanabaena catenata USMAC16</name>
    <dbReference type="NCBI Taxonomy" id="1855837"/>
    <lineage>
        <taxon>Bacteria</taxon>
        <taxon>Bacillati</taxon>
        <taxon>Cyanobacteriota</taxon>
        <taxon>Cyanophyceae</taxon>
        <taxon>Pseudanabaenales</taxon>
        <taxon>Pseudanabaenaceae</taxon>
        <taxon>Pseudanabaena</taxon>
    </lineage>
</organism>
<dbReference type="Gene3D" id="1.25.40.10">
    <property type="entry name" value="Tetratricopeptide repeat domain"/>
    <property type="match status" value="1"/>
</dbReference>
<dbReference type="Pfam" id="PF00015">
    <property type="entry name" value="MCPsignal"/>
    <property type="match status" value="1"/>
</dbReference>
<dbReference type="Gene3D" id="1.10.287.950">
    <property type="entry name" value="Methyl-accepting chemotaxis protein"/>
    <property type="match status" value="1"/>
</dbReference>
<feature type="domain" description="Methyl-accepting transducer" evidence="8">
    <location>
        <begin position="867"/>
        <end position="1103"/>
    </location>
</feature>
<evidence type="ECO:0000256" key="3">
    <source>
        <dbReference type="PROSITE-ProRule" id="PRU00284"/>
    </source>
</evidence>
<dbReference type="SMART" id="SM00283">
    <property type="entry name" value="MA"/>
    <property type="match status" value="1"/>
</dbReference>
<evidence type="ECO:0000256" key="2">
    <source>
        <dbReference type="ARBA" id="ARBA00029447"/>
    </source>
</evidence>
<dbReference type="Proteomes" id="UP001152872">
    <property type="component" value="Unassembled WGS sequence"/>
</dbReference>
<evidence type="ECO:0000256" key="1">
    <source>
        <dbReference type="ARBA" id="ARBA00023224"/>
    </source>
</evidence>
<dbReference type="SUPFAM" id="SSF48452">
    <property type="entry name" value="TPR-like"/>
    <property type="match status" value="1"/>
</dbReference>
<keyword evidence="7" id="KW-1133">Transmembrane helix</keyword>
<dbReference type="SMART" id="SM00304">
    <property type="entry name" value="HAMP"/>
    <property type="match status" value="1"/>
</dbReference>
<name>A0A9X4RJG7_9CYAN</name>
<evidence type="ECO:0000313" key="11">
    <source>
        <dbReference type="Proteomes" id="UP001152872"/>
    </source>
</evidence>
<evidence type="ECO:0000256" key="4">
    <source>
        <dbReference type="PROSITE-ProRule" id="PRU00339"/>
    </source>
</evidence>
<feature type="domain" description="HAMP" evidence="9">
    <location>
        <begin position="689"/>
        <end position="744"/>
    </location>
</feature>
<dbReference type="RefSeq" id="WP_009628812.1">
    <property type="nucleotide sequence ID" value="NZ_VBTY01000206.1"/>
</dbReference>
<keyword evidence="7" id="KW-0472">Membrane</keyword>
<dbReference type="GO" id="GO:0006935">
    <property type="term" value="P:chemotaxis"/>
    <property type="evidence" value="ECO:0007669"/>
    <property type="project" value="InterPro"/>
</dbReference>
<dbReference type="PANTHER" id="PTHR32089">
    <property type="entry name" value="METHYL-ACCEPTING CHEMOTAXIS PROTEIN MCPB"/>
    <property type="match status" value="1"/>
</dbReference>
<keyword evidence="5" id="KW-0175">Coiled coil</keyword>
<dbReference type="InterPro" id="IPR004090">
    <property type="entry name" value="Chemotax_Me-accpt_rcpt"/>
</dbReference>
<feature type="repeat" description="TPR" evidence="4">
    <location>
        <begin position="2"/>
        <end position="35"/>
    </location>
</feature>
<dbReference type="PROSITE" id="PS50005">
    <property type="entry name" value="TPR"/>
    <property type="match status" value="1"/>
</dbReference>
<dbReference type="PRINTS" id="PR00260">
    <property type="entry name" value="CHEMTRNSDUCR"/>
</dbReference>
<dbReference type="AlphaFoldDB" id="A0A9X4RJG7"/>
<feature type="region of interest" description="Disordered" evidence="6">
    <location>
        <begin position="110"/>
        <end position="166"/>
    </location>
</feature>
<evidence type="ECO:0000256" key="7">
    <source>
        <dbReference type="SAM" id="Phobius"/>
    </source>
</evidence>
<dbReference type="InterPro" id="IPR011990">
    <property type="entry name" value="TPR-like_helical_dom_sf"/>
</dbReference>
<dbReference type="GO" id="GO:0004888">
    <property type="term" value="F:transmembrane signaling receptor activity"/>
    <property type="evidence" value="ECO:0007669"/>
    <property type="project" value="InterPro"/>
</dbReference>
<evidence type="ECO:0000256" key="6">
    <source>
        <dbReference type="SAM" id="MobiDB-lite"/>
    </source>
</evidence>
<protein>
    <submittedName>
        <fullName evidence="10">Methyl-accepting chemotaxis protein</fullName>
    </submittedName>
</protein>
<evidence type="ECO:0000259" key="8">
    <source>
        <dbReference type="PROSITE" id="PS50111"/>
    </source>
</evidence>
<dbReference type="GO" id="GO:0007165">
    <property type="term" value="P:signal transduction"/>
    <property type="evidence" value="ECO:0007669"/>
    <property type="project" value="UniProtKB-KW"/>
</dbReference>
<feature type="coiled-coil region" evidence="5">
    <location>
        <begin position="736"/>
        <end position="763"/>
    </location>
</feature>
<dbReference type="SUPFAM" id="SSF58104">
    <property type="entry name" value="Methyl-accepting chemotaxis protein (MCP) signaling domain"/>
    <property type="match status" value="1"/>
</dbReference>
<feature type="coiled-coil region" evidence="5">
    <location>
        <begin position="796"/>
        <end position="830"/>
    </location>
</feature>
<keyword evidence="7" id="KW-0812">Transmembrane</keyword>
<reference evidence="10" key="1">
    <citation type="submission" date="2019-05" db="EMBL/GenBank/DDBJ databases">
        <title>Whole genome sequencing of Pseudanabaena catenata USMAC16.</title>
        <authorList>
            <person name="Khan Z."/>
            <person name="Omar W.M."/>
            <person name="Convey P."/>
            <person name="Merican F."/>
            <person name="Najimudin N."/>
        </authorList>
    </citation>
    <scope>NUCLEOTIDE SEQUENCE</scope>
    <source>
        <strain evidence="10">USMAC16</strain>
    </source>
</reference>
<evidence type="ECO:0000259" key="9">
    <source>
        <dbReference type="PROSITE" id="PS50885"/>
    </source>
</evidence>
<dbReference type="PROSITE" id="PS50111">
    <property type="entry name" value="CHEMOTAXIS_TRANSDUC_2"/>
    <property type="match status" value="1"/>
</dbReference>
<dbReference type="GO" id="GO:0016020">
    <property type="term" value="C:membrane"/>
    <property type="evidence" value="ECO:0007669"/>
    <property type="project" value="UniProtKB-SubCell"/>
</dbReference>
<dbReference type="Pfam" id="PF00672">
    <property type="entry name" value="HAMP"/>
    <property type="match status" value="1"/>
</dbReference>
<dbReference type="PANTHER" id="PTHR32089:SF114">
    <property type="entry name" value="METHYL-ACCEPTING CHEMOTAXIS PROTEIN MCPB"/>
    <property type="match status" value="1"/>
</dbReference>
<comment type="caution">
    <text evidence="10">The sequence shown here is derived from an EMBL/GenBank/DDBJ whole genome shotgun (WGS) entry which is preliminary data.</text>
</comment>
<proteinExistence type="inferred from homology"/>
<dbReference type="PROSITE" id="PS50885">
    <property type="entry name" value="HAMP"/>
    <property type="match status" value="1"/>
</dbReference>
<feature type="transmembrane region" description="Helical" evidence="7">
    <location>
        <begin position="665"/>
        <end position="687"/>
    </location>
</feature>
<dbReference type="InterPro" id="IPR019734">
    <property type="entry name" value="TPR_rpt"/>
</dbReference>
<keyword evidence="11" id="KW-1185">Reference proteome</keyword>
<gene>
    <name evidence="10" type="ORF">FEV09_18950</name>
</gene>
<evidence type="ECO:0000256" key="5">
    <source>
        <dbReference type="SAM" id="Coils"/>
    </source>
</evidence>
<dbReference type="EMBL" id="VBTY01000206">
    <property type="protein sequence ID" value="MDG3496621.1"/>
    <property type="molecule type" value="Genomic_DNA"/>
</dbReference>
<sequence length="1139" mass="123232">MMTAQYQAALHSYAEGRYEEAMQQFSELLYEDPRNPKLHIWLGATFRKAGKIEYAKVQYQQVLTLTDDPDLLDLASTSLAQIQNKLANIAKKNKSPEELKELQENANTFSNFNQKANNQKAKPKGSGDQGTGDQVTDKLEGAKQKNRNSQPKSGRNKSPKSNGTSANSIAYIIDPEDESGLDELTVLATPPNKTIAKPKFTTNAVGASNGNGMIPPPPAIAALSKNAPQNREQVNPLAKPDPKPDHLLIDDQPLIFGDIENLVEDIDDLTDHSSSYALIGDGLIGDGLIGDGLIGDGLIGETQKSYQSINSQDTALKSEKNKDLDSVFLDWGTSSQNSRVKGKDTSAIALEDMFKFSSVGQKITLWGTLIATIPAIALGVVAYQVGDSLLLNRVKQAQQSEAIALANATKSFLKGQTGDVEVLQKLLGSTDLGQTNSSKPANLTNNKLLSIESLPIAEQRQYKQQLTNRLNLYGQAYPEYTSIALFSVNGELLAQSANSKTLQTINPKALNRAKSAETVQLSNSIVTKNGAYFYAVAPIKFAGSPKASVILQVEISTKNLVNELTNARNNNGVGNGNFYVIDSANKYFASSQPITGSEDALADFAILTDLRSGQSANPKDLVRGDRNVQMVAYAPVPNAQAGDSLALDILTTVDKATVIAGNQNLLLVIGIGLGVTPLLAAAIIYALSRRISTRLKDIRAVLRDLRQGNVDASFGALSVEGNDELSDISFSINRMSEQFQTMIQKQEQEKQHLQLQVVKLFKVLAKLAREEKQEVKDEDLLDEKILYLGKKVRAEIVQRHAEAESYRLQKEELQEQLVKMLKDVQALSEGDLTVSTKSIDGSLENVAIFFDDVIRGLHNIVAQVKSSTNQVNFSLGQNEQAIANLASISQRQLDTVTRSLTTAQMAKLSADTIANYSQQVVQSSQLVVEKLSDGDRSLDAVMSKVGELQNTVSTTAKRIKQLGTVSQKIAKAISTINEIAIKTNFLAINATLESSRTGDGVSGFAMVAEEVGELAFRSVEVTKEVEVLLGNIQTETTAVMAAVESGSTQISESNTLTIAAKDSLQQIAQISQQIDGLMAAIAEATSSQVQTSEGVANLMQDISHMAKRTLASSSEAAKFIKATRRYSGDLQQSLTHFKT</sequence>
<keyword evidence="1 3" id="KW-0807">Transducer</keyword>
<evidence type="ECO:0000313" key="10">
    <source>
        <dbReference type="EMBL" id="MDG3496621.1"/>
    </source>
</evidence>
<comment type="similarity">
    <text evidence="2">Belongs to the methyl-accepting chemotaxis (MCP) protein family.</text>
</comment>